<name>A0A8S5TYM2_9CAUD</name>
<evidence type="ECO:0000313" key="1">
    <source>
        <dbReference type="EMBL" id="DAF87301.1"/>
    </source>
</evidence>
<accession>A0A8S5TYM2</accession>
<organism evidence="1">
    <name type="scientific">Siphoviridae sp. ctnPP24</name>
    <dbReference type="NCBI Taxonomy" id="2825662"/>
    <lineage>
        <taxon>Viruses</taxon>
        <taxon>Duplodnaviria</taxon>
        <taxon>Heunggongvirae</taxon>
        <taxon>Uroviricota</taxon>
        <taxon>Caudoviricetes</taxon>
    </lineage>
</organism>
<protein>
    <submittedName>
        <fullName evidence="1">Structural protein</fullName>
    </submittedName>
</protein>
<reference evidence="1" key="1">
    <citation type="journal article" date="2021" name="Proc. Natl. Acad. Sci. U.S.A.">
        <title>A Catalog of Tens of Thousands of Viruses from Human Metagenomes Reveals Hidden Associations with Chronic Diseases.</title>
        <authorList>
            <person name="Tisza M.J."/>
            <person name="Buck C.B."/>
        </authorList>
    </citation>
    <scope>NUCLEOTIDE SEQUENCE</scope>
    <source>
        <strain evidence="1">CtnPP24</strain>
    </source>
</reference>
<sequence>MSPTSFAMLSGAGLVHGKKTGENKTPIYVHATYDMVAETSDDKIIAKLTDEDRNGATIIVTKEAPIYPVTLDSAGAQANYLSAVTDKQVFVINDGKTLTAATLGDHGEIEAEGKTIAFQLAADTPGDSKQDAAVKAGDTVRIDCYEVHYDEAYEMQIDAENFAGYYYIEASTLFRDEETGVDLPAEFIIPRGKIQSNFTFSMANNGDPSTFTFTIDCMPAYTKFNKKKKVMATLQVVDKTDTTHNYKNKDVLGHDGRTKDSDVDSWYSKSVFSETAGE</sequence>
<dbReference type="EMBL" id="BK015962">
    <property type="protein sequence ID" value="DAF87301.1"/>
    <property type="molecule type" value="Genomic_DNA"/>
</dbReference>
<proteinExistence type="predicted"/>